<evidence type="ECO:0000313" key="2">
    <source>
        <dbReference type="Proteomes" id="UP000285123"/>
    </source>
</evidence>
<name>A0A423PJP7_9GAMM</name>
<proteinExistence type="predicted"/>
<gene>
    <name evidence="1" type="ORF">SAHL_13945</name>
</gene>
<reference evidence="1 2" key="1">
    <citation type="submission" date="2013-10" db="EMBL/GenBank/DDBJ databases">
        <title>Salinisphaera halophila YIM 95161 Genome Sequencing.</title>
        <authorList>
            <person name="Lai Q."/>
            <person name="Li C."/>
            <person name="Shao Z."/>
        </authorList>
    </citation>
    <scope>NUCLEOTIDE SEQUENCE [LARGE SCALE GENOMIC DNA]</scope>
    <source>
        <strain evidence="1 2">YIM 95161</strain>
    </source>
</reference>
<organism evidence="1 2">
    <name type="scientific">Salinisphaera orenii YIM 95161</name>
    <dbReference type="NCBI Taxonomy" id="1051139"/>
    <lineage>
        <taxon>Bacteria</taxon>
        <taxon>Pseudomonadati</taxon>
        <taxon>Pseudomonadota</taxon>
        <taxon>Gammaproteobacteria</taxon>
        <taxon>Salinisphaerales</taxon>
        <taxon>Salinisphaeraceae</taxon>
        <taxon>Salinisphaera</taxon>
    </lineage>
</organism>
<protein>
    <recommendedName>
        <fullName evidence="3">Plasmid stabilization protein</fullName>
    </recommendedName>
</protein>
<comment type="caution">
    <text evidence="1">The sequence shown here is derived from an EMBL/GenBank/DDBJ whole genome shotgun (WGS) entry which is preliminary data.</text>
</comment>
<evidence type="ECO:0008006" key="3">
    <source>
        <dbReference type="Google" id="ProtNLM"/>
    </source>
</evidence>
<evidence type="ECO:0000313" key="1">
    <source>
        <dbReference type="EMBL" id="ROO25791.1"/>
    </source>
</evidence>
<dbReference type="EMBL" id="AYKF01000110">
    <property type="protein sequence ID" value="ROO25791.1"/>
    <property type="molecule type" value="Genomic_DNA"/>
</dbReference>
<sequence length="38" mass="4488">MNVYFYEAAAAEFGDAVDYYDQQLPGLGRRFAKWWLKP</sequence>
<accession>A0A423PJP7</accession>
<dbReference type="Proteomes" id="UP000285123">
    <property type="component" value="Unassembled WGS sequence"/>
</dbReference>
<dbReference type="AlphaFoldDB" id="A0A423PJP7"/>